<keyword evidence="2" id="KW-0812">Transmembrane</keyword>
<comment type="caution">
    <text evidence="4">The sequence shown here is derived from an EMBL/GenBank/DDBJ whole genome shotgun (WGS) entry which is preliminary data.</text>
</comment>
<feature type="transmembrane region" description="Helical" evidence="2">
    <location>
        <begin position="273"/>
        <end position="292"/>
    </location>
</feature>
<evidence type="ECO:0000256" key="1">
    <source>
        <dbReference type="SAM" id="MobiDB-lite"/>
    </source>
</evidence>
<name>A0ABV3LS79_9ACTN</name>
<feature type="compositionally biased region" description="Basic and acidic residues" evidence="1">
    <location>
        <begin position="400"/>
        <end position="409"/>
    </location>
</feature>
<feature type="transmembrane region" description="Helical" evidence="2">
    <location>
        <begin position="51"/>
        <end position="71"/>
    </location>
</feature>
<keyword evidence="4" id="KW-0645">Protease</keyword>
<protein>
    <submittedName>
        <fullName evidence="4">CPBP family glutamic-type intramembrane protease</fullName>
    </submittedName>
</protein>
<dbReference type="InterPro" id="IPR003675">
    <property type="entry name" value="Rce1/LyrA-like_dom"/>
</dbReference>
<sequence>MTGLRPGPSAPLPRTLRRALGGGLLMGVALGVGTESGPVIADAVGASGFVARLIPAAAVSALAVPLVVLALRRRGGSLRDLGFGGTGANLRALLIGVGVTGAAAALVLGTGTAAGLLHWSRPDLGTLAGYVVANGVVALLLEALPEETTLRGYVWTALRERFGGAASALGTTAVFLVVPGVSTLAGAATARLLGREAGPVGAAPGGQDPVGYLVLLTVFGLMLVTARTAVRRAPLCVSIGAHLTFLTVNRVVYEGDRRGAGWHADVSSPDVELLVPAYLLVATAGFAVWRLAERLVARRRGGPSGESFGQCGSAEAGSPDRSWTAGPAVAHHGGQSGSASPGTPRRFRPTPGRERPLDPLSASAETPGGTPAGAPVETSAAALDRLPDPPVHRGGRDHRRRGDGDEHRLPSRRGRRT</sequence>
<evidence type="ECO:0000259" key="3">
    <source>
        <dbReference type="Pfam" id="PF02517"/>
    </source>
</evidence>
<dbReference type="EMBL" id="JBEYRS010000003">
    <property type="protein sequence ID" value="MEW2362302.1"/>
    <property type="molecule type" value="Genomic_DNA"/>
</dbReference>
<evidence type="ECO:0000313" key="4">
    <source>
        <dbReference type="EMBL" id="MEW2362302.1"/>
    </source>
</evidence>
<keyword evidence="4" id="KW-0378">Hydrolase</keyword>
<feature type="transmembrane region" description="Helical" evidence="2">
    <location>
        <begin position="165"/>
        <end position="190"/>
    </location>
</feature>
<dbReference type="GO" id="GO:0006508">
    <property type="term" value="P:proteolysis"/>
    <property type="evidence" value="ECO:0007669"/>
    <property type="project" value="UniProtKB-KW"/>
</dbReference>
<accession>A0ABV3LS79</accession>
<dbReference type="RefSeq" id="WP_359770962.1">
    <property type="nucleotide sequence ID" value="NZ_JBEYRR010000001.1"/>
</dbReference>
<feature type="transmembrane region" description="Helical" evidence="2">
    <location>
        <begin position="92"/>
        <end position="118"/>
    </location>
</feature>
<feature type="transmembrane region" description="Helical" evidence="2">
    <location>
        <begin position="233"/>
        <end position="253"/>
    </location>
</feature>
<feature type="region of interest" description="Disordered" evidence="1">
    <location>
        <begin position="300"/>
        <end position="417"/>
    </location>
</feature>
<dbReference type="GO" id="GO:0008233">
    <property type="term" value="F:peptidase activity"/>
    <property type="evidence" value="ECO:0007669"/>
    <property type="project" value="UniProtKB-KW"/>
</dbReference>
<dbReference type="Pfam" id="PF02517">
    <property type="entry name" value="Rce1-like"/>
    <property type="match status" value="1"/>
</dbReference>
<reference evidence="4 5" key="1">
    <citation type="submission" date="2024-06" db="EMBL/GenBank/DDBJ databases">
        <title>The Natural Products Discovery Center: Release of the First 8490 Sequenced Strains for Exploring Actinobacteria Biosynthetic Diversity.</title>
        <authorList>
            <person name="Kalkreuter E."/>
            <person name="Kautsar S.A."/>
            <person name="Yang D."/>
            <person name="Bader C.D."/>
            <person name="Teijaro C.N."/>
            <person name="Fluegel L."/>
            <person name="Davis C.M."/>
            <person name="Simpson J.R."/>
            <person name="Lauterbach L."/>
            <person name="Steele A.D."/>
            <person name="Gui C."/>
            <person name="Meng S."/>
            <person name="Li G."/>
            <person name="Viehrig K."/>
            <person name="Ye F."/>
            <person name="Su P."/>
            <person name="Kiefer A.F."/>
            <person name="Nichols A."/>
            <person name="Cepeda A.J."/>
            <person name="Yan W."/>
            <person name="Fan B."/>
            <person name="Jiang Y."/>
            <person name="Adhikari A."/>
            <person name="Zheng C.-J."/>
            <person name="Schuster L."/>
            <person name="Cowan T.M."/>
            <person name="Smanski M.J."/>
            <person name="Chevrette M.G."/>
            <person name="De Carvalho L.P.S."/>
            <person name="Shen B."/>
        </authorList>
    </citation>
    <scope>NUCLEOTIDE SEQUENCE [LARGE SCALE GENOMIC DNA]</scope>
    <source>
        <strain evidence="4 5">NPDC047833</strain>
    </source>
</reference>
<proteinExistence type="predicted"/>
<dbReference type="Proteomes" id="UP001553843">
    <property type="component" value="Unassembled WGS sequence"/>
</dbReference>
<evidence type="ECO:0000256" key="2">
    <source>
        <dbReference type="SAM" id="Phobius"/>
    </source>
</evidence>
<keyword evidence="5" id="KW-1185">Reference proteome</keyword>
<feature type="transmembrane region" description="Helical" evidence="2">
    <location>
        <begin position="210"/>
        <end position="226"/>
    </location>
</feature>
<keyword evidence="2" id="KW-0472">Membrane</keyword>
<organism evidence="4 5">
    <name type="scientific">Streptomyces huasconensis</name>
    <dbReference type="NCBI Taxonomy" id="1854574"/>
    <lineage>
        <taxon>Bacteria</taxon>
        <taxon>Bacillati</taxon>
        <taxon>Actinomycetota</taxon>
        <taxon>Actinomycetes</taxon>
        <taxon>Kitasatosporales</taxon>
        <taxon>Streptomycetaceae</taxon>
        <taxon>Streptomyces</taxon>
    </lineage>
</organism>
<keyword evidence="2" id="KW-1133">Transmembrane helix</keyword>
<feature type="transmembrane region" description="Helical" evidence="2">
    <location>
        <begin position="124"/>
        <end position="144"/>
    </location>
</feature>
<feature type="domain" description="CAAX prenyl protease 2/Lysostaphin resistance protein A-like" evidence="3">
    <location>
        <begin position="132"/>
        <end position="245"/>
    </location>
</feature>
<gene>
    <name evidence="4" type="ORF">AB0887_10120</name>
</gene>
<evidence type="ECO:0000313" key="5">
    <source>
        <dbReference type="Proteomes" id="UP001553843"/>
    </source>
</evidence>